<sequence length="366" mass="38503">MMLTMVVDGMTRRVAVAVALVVLVVSVSCPRVVVGSLQGLYAMEGGSGQLQRVDWRTGTVEKVGPSLQSKGWHVADCTPSDVDRTGKWYFALAKPVSRNDSSTPDAAQPWTLIGMLLADATIRTTQQLPDLFDPGMDACEHTVSVNSGWDAIVTAVTGKHTADPRLSVVLFNYTLATTRQTRVLVNESLAAIGLGGPAKHPATTFVTATGSLWVQLEQGLVECYLTNGSCARTLPFAPQQLLTGLQYQPSSFVYGVLVPPPSRNAAQLQTAQPAAQTHALGAFDPISMAPSITRITLSSPVTVAHGGTAMALLSDQAKVVLLTTGGDLVTAHINGTVASTVKLCSPSANVSLPACPASMVYEPFVF</sequence>
<dbReference type="EMBL" id="GL832980">
    <property type="protein sequence ID" value="EGD77953.1"/>
    <property type="molecule type" value="Genomic_DNA"/>
</dbReference>
<evidence type="ECO:0000313" key="1">
    <source>
        <dbReference type="EMBL" id="EGD77953.1"/>
    </source>
</evidence>
<dbReference type="InParanoid" id="F2ULF4"/>
<keyword evidence="2" id="KW-1185">Reference proteome</keyword>
<proteinExistence type="predicted"/>
<evidence type="ECO:0000313" key="2">
    <source>
        <dbReference type="Proteomes" id="UP000007799"/>
    </source>
</evidence>
<name>F2ULF4_SALR5</name>
<dbReference type="eggNOG" id="ENOG502SS6V">
    <property type="taxonomic scope" value="Eukaryota"/>
</dbReference>
<accession>F2ULF4</accession>
<dbReference type="GeneID" id="16070568"/>
<dbReference type="OMA" id="MILIAWV"/>
<dbReference type="KEGG" id="sre:PTSG_09586"/>
<dbReference type="RefSeq" id="XP_004990016.1">
    <property type="nucleotide sequence ID" value="XM_004989959.1"/>
</dbReference>
<dbReference type="Proteomes" id="UP000007799">
    <property type="component" value="Unassembled WGS sequence"/>
</dbReference>
<organism evidence="2">
    <name type="scientific">Salpingoeca rosetta (strain ATCC 50818 / BSB-021)</name>
    <dbReference type="NCBI Taxonomy" id="946362"/>
    <lineage>
        <taxon>Eukaryota</taxon>
        <taxon>Choanoflagellata</taxon>
        <taxon>Craspedida</taxon>
        <taxon>Salpingoecidae</taxon>
        <taxon>Salpingoeca</taxon>
    </lineage>
</organism>
<reference evidence="1" key="1">
    <citation type="submission" date="2009-08" db="EMBL/GenBank/DDBJ databases">
        <title>Annotation of Salpingoeca rosetta.</title>
        <authorList>
            <consortium name="The Broad Institute Genome Sequencing Platform"/>
            <person name="Russ C."/>
            <person name="Cuomo C."/>
            <person name="Burger G."/>
            <person name="Gray M.W."/>
            <person name="Holland P.W.H."/>
            <person name="King N."/>
            <person name="Lang F.B.F."/>
            <person name="Roger A.J."/>
            <person name="Ruiz-Trillo I."/>
            <person name="Young S.K."/>
            <person name="Zeng Q."/>
            <person name="Gargeya S."/>
            <person name="Alvarado L."/>
            <person name="Berlin A."/>
            <person name="Chapman S.B."/>
            <person name="Chen Z."/>
            <person name="Freedman E."/>
            <person name="Gellesch M."/>
            <person name="Goldberg J."/>
            <person name="Griggs A."/>
            <person name="Gujja S."/>
            <person name="Heilman E."/>
            <person name="Heiman D."/>
            <person name="Howarth C."/>
            <person name="Mehta T."/>
            <person name="Neiman D."/>
            <person name="Pearson M."/>
            <person name="Roberts A."/>
            <person name="Saif S."/>
            <person name="Shea T."/>
            <person name="Shenoy N."/>
            <person name="Sisk P."/>
            <person name="Stolte C."/>
            <person name="Sykes S."/>
            <person name="White J."/>
            <person name="Yandava C."/>
            <person name="Haas B."/>
            <person name="Nusbaum C."/>
            <person name="Birren B."/>
        </authorList>
    </citation>
    <scope>NUCLEOTIDE SEQUENCE [LARGE SCALE GENOMIC DNA]</scope>
    <source>
        <strain evidence="1">ATCC 50818</strain>
    </source>
</reference>
<protein>
    <submittedName>
        <fullName evidence="1">Uncharacterized protein</fullName>
    </submittedName>
</protein>
<gene>
    <name evidence="1" type="ORF">PTSG_09586</name>
</gene>
<dbReference type="AlphaFoldDB" id="F2ULF4"/>